<protein>
    <submittedName>
        <fullName evidence="1">Uncharacterized protein</fullName>
    </submittedName>
</protein>
<keyword evidence="2" id="KW-1185">Reference proteome</keyword>
<organism evidence="1 2">
    <name type="scientific">Frondihabitans australicus</name>
    <dbReference type="NCBI Taxonomy" id="386892"/>
    <lineage>
        <taxon>Bacteria</taxon>
        <taxon>Bacillati</taxon>
        <taxon>Actinomycetota</taxon>
        <taxon>Actinomycetes</taxon>
        <taxon>Micrococcales</taxon>
        <taxon>Microbacteriaceae</taxon>
        <taxon>Frondihabitans</taxon>
    </lineage>
</organism>
<sequence>MPREITILSSAPHDLYAVADAAEGIGSADSVRQIEGGAGVQVVDRSGRDLLTVYAPRLLSTPGEVERLLPAAPEVSLPTYWCDAFAPLDDDGEAGVSIALRLALALGAVCVVED</sequence>
<comment type="caution">
    <text evidence="1">The sequence shown here is derived from an EMBL/GenBank/DDBJ whole genome shotgun (WGS) entry which is preliminary data.</text>
</comment>
<reference evidence="1 2" key="1">
    <citation type="submission" date="2018-10" db="EMBL/GenBank/DDBJ databases">
        <title>Sequencing the genomes of 1000 actinobacteria strains.</title>
        <authorList>
            <person name="Klenk H.-P."/>
        </authorList>
    </citation>
    <scope>NUCLEOTIDE SEQUENCE [LARGE SCALE GENOMIC DNA]</scope>
    <source>
        <strain evidence="1 2">DSM 17894</strain>
    </source>
</reference>
<dbReference type="OrthoDB" id="5019599at2"/>
<accession>A0A495ICJ5</accession>
<evidence type="ECO:0000313" key="2">
    <source>
        <dbReference type="Proteomes" id="UP000280008"/>
    </source>
</evidence>
<dbReference type="EMBL" id="RBKS01000001">
    <property type="protein sequence ID" value="RKR73188.1"/>
    <property type="molecule type" value="Genomic_DNA"/>
</dbReference>
<dbReference type="RefSeq" id="WP_121368083.1">
    <property type="nucleotide sequence ID" value="NZ_RBKS01000001.1"/>
</dbReference>
<dbReference type="Proteomes" id="UP000280008">
    <property type="component" value="Unassembled WGS sequence"/>
</dbReference>
<gene>
    <name evidence="1" type="ORF">C8E83_0278</name>
</gene>
<proteinExistence type="predicted"/>
<dbReference type="AlphaFoldDB" id="A0A495ICJ5"/>
<name>A0A495ICJ5_9MICO</name>
<evidence type="ECO:0000313" key="1">
    <source>
        <dbReference type="EMBL" id="RKR73188.1"/>
    </source>
</evidence>